<dbReference type="PANTHER" id="PTHR11820:SF7">
    <property type="entry name" value="ACYLPYRUVASE FAHD1, MITOCHONDRIAL"/>
    <property type="match status" value="1"/>
</dbReference>
<organism evidence="7 8">
    <name type="scientific">Brachionus plicatilis</name>
    <name type="common">Marine rotifer</name>
    <name type="synonym">Brachionus muelleri</name>
    <dbReference type="NCBI Taxonomy" id="10195"/>
    <lineage>
        <taxon>Eukaryota</taxon>
        <taxon>Metazoa</taxon>
        <taxon>Spiralia</taxon>
        <taxon>Gnathifera</taxon>
        <taxon>Rotifera</taxon>
        <taxon>Eurotatoria</taxon>
        <taxon>Monogononta</taxon>
        <taxon>Pseudotrocha</taxon>
        <taxon>Ploima</taxon>
        <taxon>Brachionidae</taxon>
        <taxon>Brachionus</taxon>
    </lineage>
</organism>
<dbReference type="Pfam" id="PF01557">
    <property type="entry name" value="FAA_hydrolase"/>
    <property type="match status" value="1"/>
</dbReference>
<dbReference type="SUPFAM" id="SSF56529">
    <property type="entry name" value="FAH"/>
    <property type="match status" value="1"/>
</dbReference>
<evidence type="ECO:0000256" key="5">
    <source>
        <dbReference type="ARBA" id="ARBA00044973"/>
    </source>
</evidence>
<evidence type="ECO:0000256" key="3">
    <source>
        <dbReference type="ARBA" id="ARBA00042340"/>
    </source>
</evidence>
<comment type="catalytic activity">
    <reaction evidence="4">
        <text>oxaloacetate = enol-oxaloacetate</text>
        <dbReference type="Rhea" id="RHEA:16021"/>
        <dbReference type="ChEBI" id="CHEBI:16452"/>
        <dbReference type="ChEBI" id="CHEBI:17479"/>
        <dbReference type="EC" id="5.3.2.2"/>
    </reaction>
    <physiologicalReaction direction="right-to-left" evidence="4">
        <dbReference type="Rhea" id="RHEA:16023"/>
    </physiologicalReaction>
</comment>
<dbReference type="GO" id="GO:0005739">
    <property type="term" value="C:mitochondrion"/>
    <property type="evidence" value="ECO:0007669"/>
    <property type="project" value="TreeGrafter"/>
</dbReference>
<evidence type="ECO:0000313" key="8">
    <source>
        <dbReference type="Proteomes" id="UP000276133"/>
    </source>
</evidence>
<proteinExistence type="inferred from homology"/>
<evidence type="ECO:0000256" key="4">
    <source>
        <dbReference type="ARBA" id="ARBA00044911"/>
    </source>
</evidence>
<dbReference type="EMBL" id="REGN01012570">
    <property type="protein sequence ID" value="RMZ95132.1"/>
    <property type="molecule type" value="Genomic_DNA"/>
</dbReference>
<evidence type="ECO:0000313" key="7">
    <source>
        <dbReference type="EMBL" id="RMZ95132.1"/>
    </source>
</evidence>
<reference evidence="7 8" key="1">
    <citation type="journal article" date="2018" name="Sci. Rep.">
        <title>Genomic signatures of local adaptation to the degree of environmental predictability in rotifers.</title>
        <authorList>
            <person name="Franch-Gras L."/>
            <person name="Hahn C."/>
            <person name="Garcia-Roger E.M."/>
            <person name="Carmona M.J."/>
            <person name="Serra M."/>
            <person name="Gomez A."/>
        </authorList>
    </citation>
    <scope>NUCLEOTIDE SEQUENCE [LARGE SCALE GENOMIC DNA]</scope>
    <source>
        <strain evidence="7">HYR1</strain>
    </source>
</reference>
<dbReference type="PANTHER" id="PTHR11820">
    <property type="entry name" value="ACYLPYRUVASE"/>
    <property type="match status" value="1"/>
</dbReference>
<name>A0A3M7P7V9_BRAPC</name>
<accession>A0A3M7P7V9</accession>
<dbReference type="OrthoDB" id="411064at2759"/>
<comment type="caution">
    <text evidence="7">The sequence shown here is derived from an EMBL/GenBank/DDBJ whole genome shotgun (WGS) entry which is preliminary data.</text>
</comment>
<dbReference type="GO" id="GO:0018773">
    <property type="term" value="F:acetylpyruvate hydrolase activity"/>
    <property type="evidence" value="ECO:0007669"/>
    <property type="project" value="TreeGrafter"/>
</dbReference>
<dbReference type="Proteomes" id="UP000276133">
    <property type="component" value="Unassembled WGS sequence"/>
</dbReference>
<gene>
    <name evidence="7" type="ORF">BpHYR1_027286</name>
</gene>
<dbReference type="GO" id="GO:0050163">
    <property type="term" value="F:oxaloacetate tautomerase activity"/>
    <property type="evidence" value="ECO:0007669"/>
    <property type="project" value="UniProtKB-EC"/>
</dbReference>
<dbReference type="EC" id="5.3.2.2" evidence="5"/>
<dbReference type="InterPro" id="IPR011234">
    <property type="entry name" value="Fumarylacetoacetase-like_C"/>
</dbReference>
<dbReference type="Gene3D" id="3.90.850.10">
    <property type="entry name" value="Fumarylacetoacetase-like, C-terminal domain"/>
    <property type="match status" value="1"/>
</dbReference>
<dbReference type="STRING" id="10195.A0A3M7P7V9"/>
<dbReference type="AlphaFoldDB" id="A0A3M7P7V9"/>
<evidence type="ECO:0000256" key="2">
    <source>
        <dbReference type="ARBA" id="ARBA00022723"/>
    </source>
</evidence>
<comment type="similarity">
    <text evidence="1">Belongs to the FAH family.</text>
</comment>
<evidence type="ECO:0000259" key="6">
    <source>
        <dbReference type="Pfam" id="PF01557"/>
    </source>
</evidence>
<evidence type="ECO:0000256" key="1">
    <source>
        <dbReference type="ARBA" id="ARBA00010211"/>
    </source>
</evidence>
<dbReference type="GO" id="GO:0046872">
    <property type="term" value="F:metal ion binding"/>
    <property type="evidence" value="ECO:0007669"/>
    <property type="project" value="UniProtKB-KW"/>
</dbReference>
<sequence>MSEQELKIDLKSICKNIIGIGKNYKDPSKEHVPTNEDPFIFAKPISSLITEGTSIKIPKGWGTIIHEVELGVVIGKTTKFVTEENAMDHVLGYVLALDMGKSLEFDKYPILLIKGFDTSCPISDFIAKSKIKDVDNVNLKLSVNGQVRHDGNTKDLIHKIPRLISYLSNFFTMDYGDLILTGTPVGISTVRHGDLIEASLEDLANIKFPVVEIQ</sequence>
<keyword evidence="2" id="KW-0479">Metal-binding</keyword>
<protein>
    <recommendedName>
        <fullName evidence="5">oxaloacetate tautomerase</fullName>
        <ecNumber evidence="5">5.3.2.2</ecNumber>
    </recommendedName>
    <alternativeName>
        <fullName evidence="3">Fumarylacetoacetate hydrolase domain-containing protein 1</fullName>
    </alternativeName>
</protein>
<keyword evidence="8" id="KW-1185">Reference proteome</keyword>
<feature type="domain" description="Fumarylacetoacetase-like C-terminal" evidence="6">
    <location>
        <begin position="17"/>
        <end position="210"/>
    </location>
</feature>
<dbReference type="InterPro" id="IPR036663">
    <property type="entry name" value="Fumarylacetoacetase_C_sf"/>
</dbReference>